<proteinExistence type="inferred from homology"/>
<gene>
    <name evidence="7" type="ORF">ANANG_G00234390</name>
</gene>
<dbReference type="Proteomes" id="UP001044222">
    <property type="component" value="Chromosome 13"/>
</dbReference>
<evidence type="ECO:0000256" key="2">
    <source>
        <dbReference type="ARBA" id="ARBA00006193"/>
    </source>
</evidence>
<keyword evidence="4 6" id="KW-1133">Transmembrane helix</keyword>
<dbReference type="PANTHER" id="PTHR14198:SF22">
    <property type="entry name" value="TRANSMEMBRANE 4 L6 FAMILY MEMBER 19"/>
    <property type="match status" value="1"/>
</dbReference>
<dbReference type="GO" id="GO:0016020">
    <property type="term" value="C:membrane"/>
    <property type="evidence" value="ECO:0007669"/>
    <property type="project" value="UniProtKB-SubCell"/>
</dbReference>
<name>A0A9D3LWD2_ANGAN</name>
<reference evidence="7" key="1">
    <citation type="submission" date="2021-01" db="EMBL/GenBank/DDBJ databases">
        <title>A chromosome-scale assembly of European eel, Anguilla anguilla.</title>
        <authorList>
            <person name="Henkel C."/>
            <person name="Jong-Raadsen S.A."/>
            <person name="Dufour S."/>
            <person name="Weltzien F.-A."/>
            <person name="Palstra A.P."/>
            <person name="Pelster B."/>
            <person name="Spaink H.P."/>
            <person name="Van Den Thillart G.E."/>
            <person name="Jansen H."/>
            <person name="Zahm M."/>
            <person name="Klopp C."/>
            <person name="Cedric C."/>
            <person name="Louis A."/>
            <person name="Berthelot C."/>
            <person name="Parey E."/>
            <person name="Roest Crollius H."/>
            <person name="Montfort J."/>
            <person name="Robinson-Rechavi M."/>
            <person name="Bucao C."/>
            <person name="Bouchez O."/>
            <person name="Gislard M."/>
            <person name="Lluch J."/>
            <person name="Milhes M."/>
            <person name="Lampietro C."/>
            <person name="Lopez Roques C."/>
            <person name="Donnadieu C."/>
            <person name="Braasch I."/>
            <person name="Desvignes T."/>
            <person name="Postlethwait J."/>
            <person name="Bobe J."/>
            <person name="Guiguen Y."/>
            <person name="Dirks R."/>
        </authorList>
    </citation>
    <scope>NUCLEOTIDE SEQUENCE</scope>
    <source>
        <strain evidence="7">Tag_6206</strain>
        <tissue evidence="7">Liver</tissue>
    </source>
</reference>
<comment type="subcellular location">
    <subcellularLocation>
        <location evidence="1">Membrane</location>
        <topology evidence="1">Multi-pass membrane protein</topology>
    </subcellularLocation>
</comment>
<organism evidence="7 8">
    <name type="scientific">Anguilla anguilla</name>
    <name type="common">European freshwater eel</name>
    <name type="synonym">Muraena anguilla</name>
    <dbReference type="NCBI Taxonomy" id="7936"/>
    <lineage>
        <taxon>Eukaryota</taxon>
        <taxon>Metazoa</taxon>
        <taxon>Chordata</taxon>
        <taxon>Craniata</taxon>
        <taxon>Vertebrata</taxon>
        <taxon>Euteleostomi</taxon>
        <taxon>Actinopterygii</taxon>
        <taxon>Neopterygii</taxon>
        <taxon>Teleostei</taxon>
        <taxon>Anguilliformes</taxon>
        <taxon>Anguillidae</taxon>
        <taxon>Anguilla</taxon>
    </lineage>
</organism>
<evidence type="ECO:0000256" key="5">
    <source>
        <dbReference type="ARBA" id="ARBA00023136"/>
    </source>
</evidence>
<evidence type="ECO:0000256" key="4">
    <source>
        <dbReference type="ARBA" id="ARBA00022989"/>
    </source>
</evidence>
<evidence type="ECO:0000256" key="3">
    <source>
        <dbReference type="ARBA" id="ARBA00022692"/>
    </source>
</evidence>
<dbReference type="Pfam" id="PF05805">
    <property type="entry name" value="L6_membrane"/>
    <property type="match status" value="1"/>
</dbReference>
<evidence type="ECO:0000256" key="6">
    <source>
        <dbReference type="SAM" id="Phobius"/>
    </source>
</evidence>
<protein>
    <submittedName>
        <fullName evidence="7">Uncharacterized protein</fullName>
    </submittedName>
</protein>
<feature type="transmembrane region" description="Helical" evidence="6">
    <location>
        <begin position="89"/>
        <end position="110"/>
    </location>
</feature>
<accession>A0A9D3LWD2</accession>
<dbReference type="AlphaFoldDB" id="A0A9D3LWD2"/>
<evidence type="ECO:0000313" key="7">
    <source>
        <dbReference type="EMBL" id="KAG5836979.1"/>
    </source>
</evidence>
<dbReference type="InterPro" id="IPR008661">
    <property type="entry name" value="L6_membrane"/>
</dbReference>
<keyword evidence="8" id="KW-1185">Reference proteome</keyword>
<evidence type="ECO:0000313" key="8">
    <source>
        <dbReference type="Proteomes" id="UP001044222"/>
    </source>
</evidence>
<evidence type="ECO:0000256" key="1">
    <source>
        <dbReference type="ARBA" id="ARBA00004141"/>
    </source>
</evidence>
<dbReference type="EMBL" id="JAFIRN010000013">
    <property type="protein sequence ID" value="KAG5836979.1"/>
    <property type="molecule type" value="Genomic_DNA"/>
</dbReference>
<dbReference type="PANTHER" id="PTHR14198">
    <property type="entry name" value="TRANSMEMBRANE 4 L6 FAMILY MEMBER 1-RELATED"/>
    <property type="match status" value="1"/>
</dbReference>
<feature type="transmembrane region" description="Helical" evidence="6">
    <location>
        <begin position="155"/>
        <end position="179"/>
    </location>
</feature>
<keyword evidence="5 6" id="KW-0472">Membrane</keyword>
<keyword evidence="3 6" id="KW-0812">Transmembrane</keyword>
<feature type="transmembrane region" description="Helical" evidence="6">
    <location>
        <begin position="47"/>
        <end position="68"/>
    </location>
</feature>
<comment type="caution">
    <text evidence="7">The sequence shown here is derived from an EMBL/GenBank/DDBJ whole genome shotgun (WGS) entry which is preliminary data.</text>
</comment>
<comment type="similarity">
    <text evidence="2">Belongs to the L6 tetraspanin family.</text>
</comment>
<sequence length="202" mass="21747">MCVARCSHCVGVSLVPLAILSMAANALLLFPNLETRFLLEGHVTREATWGTGLWASGFLVLMVSRGFVSGSSKTGCCAFKAEMLCQVGYSFVALVAAGICFLVSSTGLSVGPLCLHNSTRGLNWEVPLEKQFIRDRHYLFERERWALACVEPQGVVLWNVVLFSLLMATSGIQVLLCAAHTLNALLGILCGPGFRNNKVGPA</sequence>